<gene>
    <name evidence="11" type="primary">lpxB</name>
    <name evidence="13" type="ORF">CR165_00145</name>
</gene>
<evidence type="ECO:0000256" key="6">
    <source>
        <dbReference type="ARBA" id="ARBA00022556"/>
    </source>
</evidence>
<dbReference type="EC" id="2.4.1.182" evidence="3 11"/>
<keyword evidence="5 11" id="KW-0444">Lipid biosynthesis</keyword>
<dbReference type="Pfam" id="PF02684">
    <property type="entry name" value="LpxB"/>
    <property type="match status" value="1"/>
</dbReference>
<dbReference type="GO" id="GO:0009245">
    <property type="term" value="P:lipid A biosynthetic process"/>
    <property type="evidence" value="ECO:0007669"/>
    <property type="project" value="UniProtKB-UniRule"/>
</dbReference>
<dbReference type="NCBIfam" id="TIGR00215">
    <property type="entry name" value="lpxB"/>
    <property type="match status" value="1"/>
</dbReference>
<evidence type="ECO:0000256" key="8">
    <source>
        <dbReference type="ARBA" id="ARBA00022679"/>
    </source>
</evidence>
<keyword evidence="7 11" id="KW-0328">Glycosyltransferase</keyword>
<evidence type="ECO:0000313" key="14">
    <source>
        <dbReference type="Proteomes" id="UP000245048"/>
    </source>
</evidence>
<dbReference type="UniPathway" id="UPA00973"/>
<evidence type="ECO:0000256" key="5">
    <source>
        <dbReference type="ARBA" id="ARBA00022516"/>
    </source>
</evidence>
<evidence type="ECO:0000256" key="11">
    <source>
        <dbReference type="HAMAP-Rule" id="MF_00392"/>
    </source>
</evidence>
<comment type="pathway">
    <text evidence="11">Bacterial outer membrane biogenesis; LPS lipid A biosynthesis.</text>
</comment>
<feature type="region of interest" description="Disordered" evidence="12">
    <location>
        <begin position="1"/>
        <end position="30"/>
    </location>
</feature>
<keyword evidence="14" id="KW-1185">Reference proteome</keyword>
<dbReference type="PANTHER" id="PTHR30372">
    <property type="entry name" value="LIPID-A-DISACCHARIDE SYNTHASE"/>
    <property type="match status" value="1"/>
</dbReference>
<evidence type="ECO:0000256" key="7">
    <source>
        <dbReference type="ARBA" id="ARBA00022676"/>
    </source>
</evidence>
<accession>A0A2U1V8W9</accession>
<evidence type="ECO:0000256" key="4">
    <source>
        <dbReference type="ARBA" id="ARBA00020902"/>
    </source>
</evidence>
<comment type="catalytic activity">
    <reaction evidence="10 11">
        <text>a lipid X + a UDP-2-N,3-O-bis[(3R)-3-hydroxyacyl]-alpha-D-glucosamine = a lipid A disaccharide + UDP + H(+)</text>
        <dbReference type="Rhea" id="RHEA:67828"/>
        <dbReference type="ChEBI" id="CHEBI:15378"/>
        <dbReference type="ChEBI" id="CHEBI:58223"/>
        <dbReference type="ChEBI" id="CHEBI:137748"/>
        <dbReference type="ChEBI" id="CHEBI:176338"/>
        <dbReference type="ChEBI" id="CHEBI:176343"/>
        <dbReference type="EC" id="2.4.1.182"/>
    </reaction>
</comment>
<evidence type="ECO:0000256" key="3">
    <source>
        <dbReference type="ARBA" id="ARBA00012687"/>
    </source>
</evidence>
<keyword evidence="9 11" id="KW-0443">Lipid metabolism</keyword>
<evidence type="ECO:0000256" key="2">
    <source>
        <dbReference type="ARBA" id="ARBA00007868"/>
    </source>
</evidence>
<protein>
    <recommendedName>
        <fullName evidence="4 11">Lipid-A-disaccharide synthase</fullName>
        <ecNumber evidence="3 11">2.4.1.182</ecNumber>
    </recommendedName>
</protein>
<dbReference type="GO" id="GO:0016020">
    <property type="term" value="C:membrane"/>
    <property type="evidence" value="ECO:0007669"/>
    <property type="project" value="GOC"/>
</dbReference>
<feature type="compositionally biased region" description="Basic residues" evidence="12">
    <location>
        <begin position="1"/>
        <end position="12"/>
    </location>
</feature>
<comment type="caution">
    <text evidence="13">The sequence shown here is derived from an EMBL/GenBank/DDBJ whole genome shotgun (WGS) entry which is preliminary data.</text>
</comment>
<dbReference type="EMBL" id="PDOA01000001">
    <property type="protein sequence ID" value="PWC30367.1"/>
    <property type="molecule type" value="Genomic_DNA"/>
</dbReference>
<sequence>MDLCRSRPRAHCPRAGGRRGAQPPGLAAPGLPRAGRGALRVTLLYLVAGEASGDMLGARLMAALRRRRPGLTFAGVGGERMAEQGFHSLFPMRELALMGLLEVLPNLRRLARRLDETASDIAARRPALVVTIDSPGFTLRVAKRAKAQGFRVAHYVAPQVWAWRPGRVRRIAREVDRILALLPFEAPFFERAGIPVSFVGHSILESGADRGEAARFRAAHGLRPEERVLLVMPGSRRSEVGRLLPVFGEALARLSARVPNLRPVVPLAGPVEEAVREAAARWHPAPILLRGVVEKYDAYAAARENGAGLIKSGTSSLEVALAGVPMVVGYRVNPLTAAIVRRLIKVRFVSIVNLLADAPVIPEFLQERCTPALLAEALEELLTRPGPVATQRAGFERVMNRLRPPQGLPSEAAAEAVLAMLDEG</sequence>
<name>A0A2U1V8W9_9PROT</name>
<organism evidence="13 14">
    <name type="scientific">Teichococcus aestuarii</name>
    <dbReference type="NCBI Taxonomy" id="568898"/>
    <lineage>
        <taxon>Bacteria</taxon>
        <taxon>Pseudomonadati</taxon>
        <taxon>Pseudomonadota</taxon>
        <taxon>Alphaproteobacteria</taxon>
        <taxon>Acetobacterales</taxon>
        <taxon>Roseomonadaceae</taxon>
        <taxon>Roseomonas</taxon>
    </lineage>
</organism>
<dbReference type="AlphaFoldDB" id="A0A2U1V8W9"/>
<comment type="function">
    <text evidence="1 11">Condensation of UDP-2,3-diacylglucosamine and 2,3-diacylglucosamine-1-phosphate to form lipid A disaccharide, a precursor of lipid A, a phosphorylated glycolipid that anchors the lipopolysaccharide to the outer membrane of the cell.</text>
</comment>
<dbReference type="SUPFAM" id="SSF53756">
    <property type="entry name" value="UDP-Glycosyltransferase/glycogen phosphorylase"/>
    <property type="match status" value="1"/>
</dbReference>
<dbReference type="PANTHER" id="PTHR30372:SF4">
    <property type="entry name" value="LIPID-A-DISACCHARIDE SYNTHASE, MITOCHONDRIAL-RELATED"/>
    <property type="match status" value="1"/>
</dbReference>
<dbReference type="OrthoDB" id="9801642at2"/>
<keyword evidence="6 11" id="KW-0441">Lipid A biosynthesis</keyword>
<evidence type="ECO:0000313" key="13">
    <source>
        <dbReference type="EMBL" id="PWC30367.1"/>
    </source>
</evidence>
<dbReference type="GO" id="GO:0008915">
    <property type="term" value="F:lipid-A-disaccharide synthase activity"/>
    <property type="evidence" value="ECO:0007669"/>
    <property type="project" value="UniProtKB-UniRule"/>
</dbReference>
<evidence type="ECO:0000256" key="10">
    <source>
        <dbReference type="ARBA" id="ARBA00048975"/>
    </source>
</evidence>
<reference evidence="14" key="1">
    <citation type="submission" date="2017-10" db="EMBL/GenBank/DDBJ databases">
        <authorList>
            <person name="Toshchakov S.V."/>
            <person name="Goeva M.A."/>
        </authorList>
    </citation>
    <scope>NUCLEOTIDE SEQUENCE [LARGE SCALE GENOMIC DNA]</scope>
    <source>
        <strain evidence="14">JR1/69-1-13</strain>
    </source>
</reference>
<dbReference type="HAMAP" id="MF_00392">
    <property type="entry name" value="LpxB"/>
    <property type="match status" value="1"/>
</dbReference>
<dbReference type="Proteomes" id="UP000245048">
    <property type="component" value="Unassembled WGS sequence"/>
</dbReference>
<keyword evidence="8 11" id="KW-0808">Transferase</keyword>
<evidence type="ECO:0000256" key="12">
    <source>
        <dbReference type="SAM" id="MobiDB-lite"/>
    </source>
</evidence>
<dbReference type="InterPro" id="IPR003835">
    <property type="entry name" value="Glyco_trans_19"/>
</dbReference>
<proteinExistence type="inferred from homology"/>
<feature type="compositionally biased region" description="Low complexity" evidence="12">
    <location>
        <begin position="20"/>
        <end position="30"/>
    </location>
</feature>
<dbReference type="GO" id="GO:0005543">
    <property type="term" value="F:phospholipid binding"/>
    <property type="evidence" value="ECO:0007669"/>
    <property type="project" value="TreeGrafter"/>
</dbReference>
<evidence type="ECO:0000256" key="9">
    <source>
        <dbReference type="ARBA" id="ARBA00023098"/>
    </source>
</evidence>
<comment type="similarity">
    <text evidence="2 11">Belongs to the LpxB family.</text>
</comment>
<evidence type="ECO:0000256" key="1">
    <source>
        <dbReference type="ARBA" id="ARBA00002056"/>
    </source>
</evidence>